<dbReference type="Proteomes" id="UP000250266">
    <property type="component" value="Unassembled WGS sequence"/>
</dbReference>
<evidence type="ECO:0000256" key="9">
    <source>
        <dbReference type="PROSITE-ProRule" id="PRU10141"/>
    </source>
</evidence>
<dbReference type="SUPFAM" id="SSF56112">
    <property type="entry name" value="Protein kinase-like (PK-like)"/>
    <property type="match status" value="1"/>
</dbReference>
<dbReference type="InterPro" id="IPR017441">
    <property type="entry name" value="Protein_kinase_ATP_BS"/>
</dbReference>
<feature type="active site" description="Proton acceptor" evidence="6">
    <location>
        <position position="109"/>
    </location>
</feature>
<evidence type="ECO:0000256" key="1">
    <source>
        <dbReference type="ARBA" id="ARBA00022527"/>
    </source>
</evidence>
<keyword evidence="13" id="KW-1185">Reference proteome</keyword>
<dbReference type="Gene3D" id="1.10.510.10">
    <property type="entry name" value="Transferase(Phosphotransferase) domain 1"/>
    <property type="match status" value="1"/>
</dbReference>
<reference evidence="12 13" key="1">
    <citation type="journal article" date="2016" name="Nat. Commun.">
        <title>Ectomycorrhizal ecology is imprinted in the genome of the dominant symbiotic fungus Cenococcum geophilum.</title>
        <authorList>
            <consortium name="DOE Joint Genome Institute"/>
            <person name="Peter M."/>
            <person name="Kohler A."/>
            <person name="Ohm R.A."/>
            <person name="Kuo A."/>
            <person name="Krutzmann J."/>
            <person name="Morin E."/>
            <person name="Arend M."/>
            <person name="Barry K.W."/>
            <person name="Binder M."/>
            <person name="Choi C."/>
            <person name="Clum A."/>
            <person name="Copeland A."/>
            <person name="Grisel N."/>
            <person name="Haridas S."/>
            <person name="Kipfer T."/>
            <person name="LaButti K."/>
            <person name="Lindquist E."/>
            <person name="Lipzen A."/>
            <person name="Maire R."/>
            <person name="Meier B."/>
            <person name="Mihaltcheva S."/>
            <person name="Molinier V."/>
            <person name="Murat C."/>
            <person name="Poggeler S."/>
            <person name="Quandt C.A."/>
            <person name="Sperisen C."/>
            <person name="Tritt A."/>
            <person name="Tisserant E."/>
            <person name="Crous P.W."/>
            <person name="Henrissat B."/>
            <person name="Nehls U."/>
            <person name="Egli S."/>
            <person name="Spatafora J.W."/>
            <person name="Grigoriev I.V."/>
            <person name="Martin F.M."/>
        </authorList>
    </citation>
    <scope>NUCLEOTIDE SEQUENCE [LARGE SCALE GENOMIC DNA]</scope>
    <source>
        <strain evidence="12 13">CBS 459.81</strain>
    </source>
</reference>
<evidence type="ECO:0000256" key="2">
    <source>
        <dbReference type="ARBA" id="ARBA00022679"/>
    </source>
</evidence>
<feature type="compositionally biased region" description="Basic and acidic residues" evidence="10">
    <location>
        <begin position="9"/>
        <end position="21"/>
    </location>
</feature>
<accession>A0A8E2EDN5</accession>
<keyword evidence="4 12" id="KW-0418">Kinase</keyword>
<dbReference type="PROSITE" id="PS00107">
    <property type="entry name" value="PROTEIN_KINASE_ATP"/>
    <property type="match status" value="1"/>
</dbReference>
<proteinExistence type="predicted"/>
<dbReference type="PROSITE" id="PS50011">
    <property type="entry name" value="PROTEIN_KINASE_DOM"/>
    <property type="match status" value="1"/>
</dbReference>
<evidence type="ECO:0000259" key="11">
    <source>
        <dbReference type="PROSITE" id="PS50011"/>
    </source>
</evidence>
<dbReference type="GO" id="GO:0005524">
    <property type="term" value="F:ATP binding"/>
    <property type="evidence" value="ECO:0007669"/>
    <property type="project" value="UniProtKB-UniRule"/>
</dbReference>
<dbReference type="Gene3D" id="3.30.200.20">
    <property type="entry name" value="Phosphorylase Kinase, domain 1"/>
    <property type="match status" value="1"/>
</dbReference>
<feature type="binding site" evidence="7">
    <location>
        <begin position="113"/>
        <end position="114"/>
    </location>
    <ligand>
        <name>ATP</name>
        <dbReference type="ChEBI" id="CHEBI:30616"/>
    </ligand>
</feature>
<feature type="region of interest" description="Disordered" evidence="10">
    <location>
        <begin position="1"/>
        <end position="24"/>
    </location>
</feature>
<dbReference type="PANTHER" id="PTHR24350">
    <property type="entry name" value="SERINE/THREONINE-PROTEIN KINASE IAL-RELATED"/>
    <property type="match status" value="1"/>
</dbReference>
<sequence>MGGISTEAESQRERPGQERPRTTNATYHINLHLGHFEIGRPLGRGKYGRIYFARHLSTNFNCALKVLRKAEFIVQGEERVFHNDTRVILILEYASGGVLFTNKWIMHRDTKPENIFLGLHGKLKLAHFGYSMHSSSNLHLWSLAVLANDFLIGKARLKGYSLDITMFLPEAKAFVRACDPSRRFSLENVLQRPWISKHRGTEN</sequence>
<dbReference type="AlphaFoldDB" id="A0A8E2EDN5"/>
<feature type="cross-link" description="Glycyl lysine isopeptide (Lys-Gly) (interchain with G-Cter in SUMO2)" evidence="8">
    <location>
        <position position="111"/>
    </location>
</feature>
<dbReference type="GO" id="GO:0004674">
    <property type="term" value="F:protein serine/threonine kinase activity"/>
    <property type="evidence" value="ECO:0007669"/>
    <property type="project" value="UniProtKB-KW"/>
</dbReference>
<protein>
    <submittedName>
        <fullName evidence="12">Kinase-like protein</fullName>
    </submittedName>
</protein>
<evidence type="ECO:0000256" key="4">
    <source>
        <dbReference type="ARBA" id="ARBA00022777"/>
    </source>
</evidence>
<evidence type="ECO:0000256" key="8">
    <source>
        <dbReference type="PIRSR" id="PIRSR630616-3"/>
    </source>
</evidence>
<feature type="binding site" evidence="7 9">
    <location>
        <position position="65"/>
    </location>
    <ligand>
        <name>ATP</name>
        <dbReference type="ChEBI" id="CHEBI:30616"/>
    </ligand>
</feature>
<dbReference type="EMBL" id="KV744904">
    <property type="protein sequence ID" value="OCK81923.1"/>
    <property type="molecule type" value="Genomic_DNA"/>
</dbReference>
<dbReference type="OrthoDB" id="5598655at2759"/>
<evidence type="ECO:0000313" key="12">
    <source>
        <dbReference type="EMBL" id="OCK81923.1"/>
    </source>
</evidence>
<keyword evidence="1" id="KW-0723">Serine/threonine-protein kinase</keyword>
<feature type="domain" description="Protein kinase" evidence="11">
    <location>
        <begin position="1"/>
        <end position="203"/>
    </location>
</feature>
<name>A0A8E2EDN5_9PEZI</name>
<keyword evidence="3 7" id="KW-0547">Nucleotide-binding</keyword>
<dbReference type="InterPro" id="IPR011009">
    <property type="entry name" value="Kinase-like_dom_sf"/>
</dbReference>
<dbReference type="SMART" id="SM00220">
    <property type="entry name" value="S_TKc"/>
    <property type="match status" value="1"/>
</dbReference>
<dbReference type="InterPro" id="IPR030616">
    <property type="entry name" value="Aur-like"/>
</dbReference>
<gene>
    <name evidence="12" type="ORF">K432DRAFT_415700</name>
</gene>
<organism evidence="12 13">
    <name type="scientific">Lepidopterella palustris CBS 459.81</name>
    <dbReference type="NCBI Taxonomy" id="1314670"/>
    <lineage>
        <taxon>Eukaryota</taxon>
        <taxon>Fungi</taxon>
        <taxon>Dikarya</taxon>
        <taxon>Ascomycota</taxon>
        <taxon>Pezizomycotina</taxon>
        <taxon>Dothideomycetes</taxon>
        <taxon>Pleosporomycetidae</taxon>
        <taxon>Mytilinidiales</taxon>
        <taxon>Argynnaceae</taxon>
        <taxon>Lepidopterella</taxon>
    </lineage>
</organism>
<dbReference type="InterPro" id="IPR000719">
    <property type="entry name" value="Prot_kinase_dom"/>
</dbReference>
<evidence type="ECO:0000313" key="13">
    <source>
        <dbReference type="Proteomes" id="UP000250266"/>
    </source>
</evidence>
<evidence type="ECO:0000256" key="3">
    <source>
        <dbReference type="ARBA" id="ARBA00022741"/>
    </source>
</evidence>
<evidence type="ECO:0000256" key="5">
    <source>
        <dbReference type="ARBA" id="ARBA00022840"/>
    </source>
</evidence>
<evidence type="ECO:0000256" key="10">
    <source>
        <dbReference type="SAM" id="MobiDB-lite"/>
    </source>
</evidence>
<keyword evidence="5 7" id="KW-0067">ATP-binding</keyword>
<feature type="binding site" evidence="7">
    <location>
        <position position="46"/>
    </location>
    <ligand>
        <name>ATP</name>
        <dbReference type="ChEBI" id="CHEBI:30616"/>
    </ligand>
</feature>
<keyword evidence="2" id="KW-0808">Transferase</keyword>
<feature type="binding site" evidence="7">
    <location>
        <begin position="92"/>
        <end position="94"/>
    </location>
    <ligand>
        <name>ATP</name>
        <dbReference type="ChEBI" id="CHEBI:30616"/>
    </ligand>
</feature>
<evidence type="ECO:0000256" key="7">
    <source>
        <dbReference type="PIRSR" id="PIRSR630616-2"/>
    </source>
</evidence>
<evidence type="ECO:0000256" key="6">
    <source>
        <dbReference type="PIRSR" id="PIRSR630616-1"/>
    </source>
</evidence>